<name>A0ABT5AF95_9CYAN</name>
<evidence type="ECO:0000313" key="1">
    <source>
        <dbReference type="EMBL" id="MDB9535962.1"/>
    </source>
</evidence>
<keyword evidence="2" id="KW-1185">Reference proteome</keyword>
<sequence>MSISSNQELPLWKYTERIVAILEKAISPDARVEHNVQMKVIGSPSGRTRQCDVVITFGKPPRQTIAIVEVQKRKKKPDINTFHGWYRKMQEVGAQQLICVSALGYPQSIIEEVATKIGPTVKLLTLEDLAEDKTLYGCFLIPRLIVPNGKWKIHDIGTIDLIGAVNSFEFILDTNIKNFSVNNLSERLSLNDIIRIFLNPKIIVPPPHELSTSSQHIKIVLDDSVHEFWFHHLDCKFRIKNWSIDLEIYYEPQEMPIPVTNLVYKQQSIDGVMAWVSIAQFVYEGQEHEINIVFKPDENGFLQVMFPTVMEEG</sequence>
<evidence type="ECO:0000313" key="2">
    <source>
        <dbReference type="Proteomes" id="UP001211249"/>
    </source>
</evidence>
<dbReference type="EMBL" id="JAQMUC010000050">
    <property type="protein sequence ID" value="MDB9535962.1"/>
    <property type="molecule type" value="Genomic_DNA"/>
</dbReference>
<proteinExistence type="predicted"/>
<protein>
    <recommendedName>
        <fullName evidence="3">Restriction endonuclease type IV Mrr domain-containing protein</fullName>
    </recommendedName>
</protein>
<dbReference type="RefSeq" id="WP_271795836.1">
    <property type="nucleotide sequence ID" value="NZ_JAQMUC010000050.1"/>
</dbReference>
<organism evidence="1 2">
    <name type="scientific">Dolichospermum planctonicum CS-1226</name>
    <dbReference type="NCBI Taxonomy" id="3021751"/>
    <lineage>
        <taxon>Bacteria</taxon>
        <taxon>Bacillati</taxon>
        <taxon>Cyanobacteriota</taxon>
        <taxon>Cyanophyceae</taxon>
        <taxon>Nostocales</taxon>
        <taxon>Aphanizomenonaceae</taxon>
        <taxon>Dolichospermum</taxon>
        <taxon>Dolichospermum planctonicum</taxon>
    </lineage>
</organism>
<accession>A0ABT5AF95</accession>
<comment type="caution">
    <text evidence="1">The sequence shown here is derived from an EMBL/GenBank/DDBJ whole genome shotgun (WGS) entry which is preliminary data.</text>
</comment>
<dbReference type="Proteomes" id="UP001211249">
    <property type="component" value="Unassembled WGS sequence"/>
</dbReference>
<evidence type="ECO:0008006" key="3">
    <source>
        <dbReference type="Google" id="ProtNLM"/>
    </source>
</evidence>
<gene>
    <name evidence="1" type="ORF">PN451_08935</name>
</gene>
<reference evidence="1 2" key="1">
    <citation type="submission" date="2023-01" db="EMBL/GenBank/DDBJ databases">
        <title>Genomes from the Australian National Cyanobacteria Reference Collection.</title>
        <authorList>
            <person name="Willis A."/>
            <person name="Lee E.M.F."/>
        </authorList>
    </citation>
    <scope>NUCLEOTIDE SEQUENCE [LARGE SCALE GENOMIC DNA]</scope>
    <source>
        <strain evidence="1 2">CS-1226</strain>
    </source>
</reference>